<feature type="domain" description="Lantibiotic dehydratase N-terminal" evidence="1">
    <location>
        <begin position="37"/>
        <end position="659"/>
    </location>
</feature>
<evidence type="ECO:0000259" key="1">
    <source>
        <dbReference type="Pfam" id="PF04738"/>
    </source>
</evidence>
<evidence type="ECO:0000313" key="3">
    <source>
        <dbReference type="EMBL" id="SCW20804.1"/>
    </source>
</evidence>
<evidence type="ECO:0000259" key="2">
    <source>
        <dbReference type="Pfam" id="PF14028"/>
    </source>
</evidence>
<dbReference type="EMBL" id="LT622831">
    <property type="protein sequence ID" value="SCW20804.1"/>
    <property type="molecule type" value="Genomic_DNA"/>
</dbReference>
<gene>
    <name evidence="3" type="primary">slvB</name>
</gene>
<dbReference type="Pfam" id="PF04738">
    <property type="entry name" value="Lant_dehydr_N"/>
    <property type="match status" value="1"/>
</dbReference>
<proteinExistence type="predicted"/>
<dbReference type="InterPro" id="IPR023809">
    <property type="entry name" value="Thiopep_bacteriocin_synth_dom"/>
</dbReference>
<accession>A0A1R3T556</accession>
<dbReference type="RefSeq" id="WP_254594085.1">
    <property type="nucleotide sequence ID" value="NZ_LR793265.1"/>
</dbReference>
<dbReference type="AlphaFoldDB" id="A0A1R3T556"/>
<sequence>MINSFEARDFLVRNTYCSYKNEEFISYQQLVENCLSDQVFLEQLALANPKLFETLKRYSFGNLKKKREKSLFSSIFKYYKRSFQRSTPFGLFSETSIGKFAEEGQSSLSSNTIKCVSLDSQWLIELVYKLENEFYESLSFSINGSNFESGDRIFQLYTVNNTDLEEINIKLTNVYKIIEEACRDKFCSYSVILDKILKEYGLEYRSLAEQYILGLIKNHYLLSNLQKDLVSRFNQENFIRILQNIDYEDKYTSSFKQIVSLINEYKTLKIGKGTNLLLDIYQKMSSLVENENYLQVDLLSDSKVKLNVQHKKELERFANFIGNTQKSVRRSYLDDYRDKFIEKYGVDQEVPLLELLDPTFGIGAPYGYVHPKSNFYENEPLTEFYSTQEQSKYLSEYIHSIRENVDIDLEKFEDYYQLEENNKFNLQGLELFFNIVENNGKPAFSLSNIVGGSDIGSASGRFSILSDELRKYQKSLLDFIEEEDSTKKITSCEIEFIPENLRHRNIMRTMNVRDKTLSLFTNNSKKQIHLKDIYIGINNEEKFYAKDITNNDIVKFHVTNMYNKMLFCNEIRFLYEISLDIDSINLPWELIYSDFDYVPRIMFGDIIVAPARWKICEGDIEKLSDINTFFINKRIPQKFYLINGDNRILLSRKDKLDVEFIKNELIKKLKKDSIVELQEYIQDFGIFTKEATDRVADVVIPFVNNVKKDIDITAHAKRIGIESREKLPFDEWLYLKLYIGDNRQNEFIKEYLPNIQEVVDSYQGELFYLRYADPNSHIRLRMKCDNLFDLYKQILNIISEGRKNRLISSVDISTYDREIERYGGEDLLLEAEKIFCTDSRLMPRLLKICETNEMGFNLDSLSIVSVYLYLVFFFDNDLHEIISFLETVSPKRNDKNKDINSDVKEYQKIIEANCNEKFFLCLKNPIKSLNNKMLLNKLTKQQHYSIIDSIIHVHNNRLIGIDREKEKYIYFVLRRIFISKTHIK</sequence>
<reference evidence="3" key="2">
    <citation type="submission" date="2017-02" db="EMBL/GenBank/DDBJ databases">
        <title>Diversity of integrative and conjugative elements of Streptococcus salivarius and their intra- and interspecies transfer.</title>
        <authorList>
            <person name="Dahmane N."/>
            <person name="Libante V."/>
            <person name="Charron-Bourgoin F."/>
            <person name="Guedon E."/>
            <person name="Guedon G."/>
            <person name="Leblond-Bourget N."/>
            <person name="Payot S."/>
        </authorList>
    </citation>
    <scope>NUCLEOTIDE SEQUENCE</scope>
    <source>
        <strain evidence="3">L22</strain>
    </source>
</reference>
<name>A0A1R3T556_STRSL</name>
<protein>
    <submittedName>
        <fullName evidence="3">Putative lantibiotic dehydratase SlvB</fullName>
    </submittedName>
</protein>
<reference evidence="3" key="1">
    <citation type="submission" date="2016-08" db="EMBL/GenBank/DDBJ databases">
        <authorList>
            <person name="Seilhamer J.J."/>
        </authorList>
    </citation>
    <scope>NUCLEOTIDE SEQUENCE</scope>
    <source>
        <strain evidence="3">L22</strain>
    </source>
</reference>
<dbReference type="Pfam" id="PF14028">
    <property type="entry name" value="Lant_dehydr_C"/>
    <property type="match status" value="1"/>
</dbReference>
<dbReference type="InterPro" id="IPR006827">
    <property type="entry name" value="Lant_deHydtase_N"/>
</dbReference>
<dbReference type="NCBIfam" id="TIGR03891">
    <property type="entry name" value="thiopep_ocin"/>
    <property type="match status" value="1"/>
</dbReference>
<feature type="domain" description="Thiopeptide-type bacteriocin biosynthesis" evidence="2">
    <location>
        <begin position="732"/>
        <end position="975"/>
    </location>
</feature>
<organism evidence="3">
    <name type="scientific">Streptococcus salivarius</name>
    <dbReference type="NCBI Taxonomy" id="1304"/>
    <lineage>
        <taxon>Bacteria</taxon>
        <taxon>Bacillati</taxon>
        <taxon>Bacillota</taxon>
        <taxon>Bacilli</taxon>
        <taxon>Lactobacillales</taxon>
        <taxon>Streptococcaceae</taxon>
        <taxon>Streptococcus</taxon>
    </lineage>
</organism>